<feature type="domain" description="Helicase ATP-binding" evidence="7">
    <location>
        <begin position="450"/>
        <end position="638"/>
    </location>
</feature>
<dbReference type="SMART" id="SM00487">
    <property type="entry name" value="DEXDc"/>
    <property type="match status" value="1"/>
</dbReference>
<dbReference type="Gene3D" id="3.40.50.10810">
    <property type="entry name" value="Tandem AAA-ATPase domain"/>
    <property type="match status" value="2"/>
</dbReference>
<dbReference type="Pfam" id="PF21324">
    <property type="entry name" value="SHPRH_helical-2nd"/>
    <property type="match status" value="1"/>
</dbReference>
<dbReference type="SUPFAM" id="SSF52540">
    <property type="entry name" value="P-loop containing nucleoside triphosphate hydrolases"/>
    <property type="match status" value="2"/>
</dbReference>
<dbReference type="InterPro" id="IPR052583">
    <property type="entry name" value="ATP-helicase/E3_Ub-Ligase"/>
</dbReference>
<keyword evidence="1" id="KW-0479">Metal-binding</keyword>
<dbReference type="PROSITE" id="PS00518">
    <property type="entry name" value="ZF_RING_1"/>
    <property type="match status" value="1"/>
</dbReference>
<dbReference type="PROSITE" id="PS51194">
    <property type="entry name" value="HELICASE_CTER"/>
    <property type="match status" value="1"/>
</dbReference>
<dbReference type="SUPFAM" id="SSF57903">
    <property type="entry name" value="FYVE/PHD zinc finger"/>
    <property type="match status" value="1"/>
</dbReference>
<gene>
    <name evidence="9" type="primary">Shprh</name>
    <name evidence="9" type="ORF">NPIL_107781</name>
</gene>
<evidence type="ECO:0000256" key="2">
    <source>
        <dbReference type="ARBA" id="ARBA00022771"/>
    </source>
</evidence>
<dbReference type="InterPro" id="IPR001650">
    <property type="entry name" value="Helicase_C-like"/>
</dbReference>
<dbReference type="PANTHER" id="PTHR45865">
    <property type="entry name" value="E3 UBIQUITIN-PROTEIN LIGASE SHPRH FAMILY MEMBER"/>
    <property type="match status" value="1"/>
</dbReference>
<dbReference type="GO" id="GO:0008270">
    <property type="term" value="F:zinc ion binding"/>
    <property type="evidence" value="ECO:0007669"/>
    <property type="project" value="UniProtKB-KW"/>
</dbReference>
<evidence type="ECO:0000256" key="5">
    <source>
        <dbReference type="PROSITE-ProRule" id="PRU00175"/>
    </source>
</evidence>
<dbReference type="Pfam" id="PF21325">
    <property type="entry name" value="SHPRH_helical-1st"/>
    <property type="match status" value="1"/>
</dbReference>
<dbReference type="InterPro" id="IPR014001">
    <property type="entry name" value="Helicase_ATP-bd"/>
</dbReference>
<evidence type="ECO:0000259" key="7">
    <source>
        <dbReference type="PROSITE" id="PS51192"/>
    </source>
</evidence>
<dbReference type="PROSITE" id="PS50089">
    <property type="entry name" value="ZF_RING_2"/>
    <property type="match status" value="1"/>
</dbReference>
<proteinExistence type="predicted"/>
<sequence length="1448" mass="167369">MGRRKSSSQGVNPAFRNLNCPEVVKPYLDNFESFLKLHVSLENQKYKIGSFSMCLYSTFNCENVETVYLHFKEKASTFFLWGKSKKDEKQVKISYANCELPPDVMKSLSTPKLFDLVLDVATLQCANLLVYIFINSSIIKSLNHPSEPYLSRYRTEVQTVVKYFHGISTKDYKKDYIDEEGHIEKIYECIKNSFNSNEKVVEISHSCLIPKLREYQSQAVHWMTKCEARSSYSENNIKDHILYSELHLADESKIYYHKYGGFFVTQKFNCQPLSRGGILADEMGLGKTVEVLACILLNPRKEYNKLKEKVSTYEKCNLAIKGLENAESVTFLKRKINDSEDVVEENSRKRKVNVEENQFKCKKCGVMQERDHRIHYDLSICPMCLEDSYKLFGEELSDFDSNNSAGFCGEDKFMEPGCLSSDSDEGDSFECVCGSAFGGQRWKIIIQCKKCGLKQHPDCVLAEPETSFVDYMCPYCCVEPSMVPVSSRATLIVSPSAILYQWVQEIDRHVRKNTLKIFLYNGVEHHKFINPKILADYDIVLSSYETLRKELSHINVPHGTNQRPLRRPKKFRTLPSPLSSIEWWRICLDEAQMVEGVTTKSAQMALQLKCINRWCVTGTPIQKSVEDLFGLLLFLGYDPYHEKVWWKELLWKSFACGETEKLAFVLNDIMWRTPKNHVLNQIGIPDQKIVVHEMWLSQIEKVFYEHLRSKCRNDFMENIRKYDCEDLHLRNMDKHVLSKIILPMKKLQKACCHFQLTGDNFTDIQKNKMTIPQLLDHLLKKASYDCEEVHRNLLLNLNGLAGIFTIKEEYKNACEMYKKALISVEENKATIRTDVLQQIHALHNFVELVSMWMSNRSETNEIKETLKCDNISVFMNDLKKKSTELSETYLQKYKLITQNCKESLDQNNKEINNITSQLELRTNSFPSRWWMYVLRSMDEEMRKFFVMRIKESLMDAPGRSFLPNSISISDRFHDSTGLSYCLVTLSDELHKSRFLLIDAVSKITMTPTADVLNKAIECHLRPTPGHKVPRCLYCKANDIFCQYESKLFRFNESPVSNEDSSDSETICLPQLRKGSHADSEFELILKVFVNFIRHRKDLSFSYECGINELKLFDAMKKEFKQLRHTWLKASEYISAIDELEMAKMSLRLLLPGEEPPDPSVPYIILPHALQSTRMQFQSDVICHQNELKKKLGQLFYLQNLKKAQNAERPFEESCPVCCQKLENSWSVLQCGHNFCLSCIHILTRPSASVLHTIRCPVCREVTSSSDIYFIDTPQVQLEDIDIKGSYSAKVSSVVKCLLKIRKKDCSAKSLVFSTWTDLLCLLEHALMENEIPFVNLNKRKNFQSILDLFKQSSTVNVLLLPLNVGANGLNIIEATNVLLVEPVLDNSKVLQAIGRVHRMGQTRETVIHKFVIKDTIEQNIYEIHKSDLSENLGSSLTVHDLKRLFDEE</sequence>
<dbReference type="Gene3D" id="3.30.40.10">
    <property type="entry name" value="Zinc/RING finger domain, C3HC4 (zinc finger)"/>
    <property type="match status" value="2"/>
</dbReference>
<name>A0A8X6UQS8_NEPPI</name>
<dbReference type="Pfam" id="PF00176">
    <property type="entry name" value="SNF2-rel_dom"/>
    <property type="match status" value="1"/>
</dbReference>
<protein>
    <submittedName>
        <fullName evidence="9">E3 ubiquitin-protein ligase SHPRH</fullName>
    </submittedName>
</protein>
<evidence type="ECO:0000259" key="6">
    <source>
        <dbReference type="PROSITE" id="PS50089"/>
    </source>
</evidence>
<dbReference type="InterPro" id="IPR013083">
    <property type="entry name" value="Znf_RING/FYVE/PHD"/>
</dbReference>
<dbReference type="GO" id="GO:0000209">
    <property type="term" value="P:protein polyubiquitination"/>
    <property type="evidence" value="ECO:0007669"/>
    <property type="project" value="TreeGrafter"/>
</dbReference>
<accession>A0A8X6UQS8</accession>
<dbReference type="CDD" id="cd18793">
    <property type="entry name" value="SF2_C_SNF"/>
    <property type="match status" value="1"/>
</dbReference>
<dbReference type="InterPro" id="IPR001841">
    <property type="entry name" value="Znf_RING"/>
</dbReference>
<dbReference type="InterPro" id="IPR038718">
    <property type="entry name" value="SNF2-like_sf"/>
</dbReference>
<keyword evidence="2 5" id="KW-0863">Zinc-finger</keyword>
<dbReference type="PANTHER" id="PTHR45865:SF1">
    <property type="entry name" value="E3 UBIQUITIN-PROTEIN LIGASE SHPRH"/>
    <property type="match status" value="1"/>
</dbReference>
<dbReference type="GO" id="GO:0016787">
    <property type="term" value="F:hydrolase activity"/>
    <property type="evidence" value="ECO:0007669"/>
    <property type="project" value="UniProtKB-KW"/>
</dbReference>
<dbReference type="GO" id="GO:0061630">
    <property type="term" value="F:ubiquitin protein ligase activity"/>
    <property type="evidence" value="ECO:0007669"/>
    <property type="project" value="TreeGrafter"/>
</dbReference>
<dbReference type="FunFam" id="3.40.50.10810:FF:000013">
    <property type="entry name" value="E3 ubiquitin-protein ligase SHPRH isoform X2"/>
    <property type="match status" value="1"/>
</dbReference>
<feature type="domain" description="Helicase C-terminal" evidence="8">
    <location>
        <begin position="1292"/>
        <end position="1444"/>
    </location>
</feature>
<dbReference type="Pfam" id="PF00271">
    <property type="entry name" value="Helicase_C"/>
    <property type="match status" value="1"/>
</dbReference>
<dbReference type="SUPFAM" id="SSF57850">
    <property type="entry name" value="RING/U-box"/>
    <property type="match status" value="1"/>
</dbReference>
<evidence type="ECO:0000259" key="8">
    <source>
        <dbReference type="PROSITE" id="PS51194"/>
    </source>
</evidence>
<keyword evidence="4" id="KW-0862">Zinc</keyword>
<dbReference type="InterPro" id="IPR049730">
    <property type="entry name" value="SNF2/RAD54-like_C"/>
</dbReference>
<dbReference type="InterPro" id="IPR017907">
    <property type="entry name" value="Znf_RING_CS"/>
</dbReference>
<dbReference type="EMBL" id="BMAW01084364">
    <property type="protein sequence ID" value="GFU38399.1"/>
    <property type="molecule type" value="Genomic_DNA"/>
</dbReference>
<dbReference type="InterPro" id="IPR048686">
    <property type="entry name" value="SHPRH_helical_1st"/>
</dbReference>
<evidence type="ECO:0000313" key="10">
    <source>
        <dbReference type="Proteomes" id="UP000887013"/>
    </source>
</evidence>
<keyword evidence="10" id="KW-1185">Reference proteome</keyword>
<dbReference type="GO" id="GO:0006974">
    <property type="term" value="P:DNA damage response"/>
    <property type="evidence" value="ECO:0007669"/>
    <property type="project" value="TreeGrafter"/>
</dbReference>
<evidence type="ECO:0000256" key="3">
    <source>
        <dbReference type="ARBA" id="ARBA00022801"/>
    </source>
</evidence>
<dbReference type="Gene3D" id="3.40.50.300">
    <property type="entry name" value="P-loop containing nucleotide triphosphate hydrolases"/>
    <property type="match status" value="1"/>
</dbReference>
<reference evidence="9" key="1">
    <citation type="submission" date="2020-08" db="EMBL/GenBank/DDBJ databases">
        <title>Multicomponent nature underlies the extraordinary mechanical properties of spider dragline silk.</title>
        <authorList>
            <person name="Kono N."/>
            <person name="Nakamura H."/>
            <person name="Mori M."/>
            <person name="Yoshida Y."/>
            <person name="Ohtoshi R."/>
            <person name="Malay A.D."/>
            <person name="Moran D.A.P."/>
            <person name="Tomita M."/>
            <person name="Numata K."/>
            <person name="Arakawa K."/>
        </authorList>
    </citation>
    <scope>NUCLEOTIDE SEQUENCE</scope>
</reference>
<evidence type="ECO:0000256" key="1">
    <source>
        <dbReference type="ARBA" id="ARBA00022723"/>
    </source>
</evidence>
<evidence type="ECO:0000313" key="9">
    <source>
        <dbReference type="EMBL" id="GFU38399.1"/>
    </source>
</evidence>
<dbReference type="OrthoDB" id="423559at2759"/>
<dbReference type="InterPro" id="IPR048695">
    <property type="entry name" value="SHPRH_helical_2nd"/>
</dbReference>
<keyword evidence="3" id="KW-0378">Hydrolase</keyword>
<feature type="domain" description="RING-type" evidence="6">
    <location>
        <begin position="1214"/>
        <end position="1259"/>
    </location>
</feature>
<dbReference type="InterPro" id="IPR000330">
    <property type="entry name" value="SNF2_N"/>
</dbReference>
<dbReference type="GO" id="GO:0005524">
    <property type="term" value="F:ATP binding"/>
    <property type="evidence" value="ECO:0007669"/>
    <property type="project" value="InterPro"/>
</dbReference>
<dbReference type="SMART" id="SM00184">
    <property type="entry name" value="RING"/>
    <property type="match status" value="1"/>
</dbReference>
<dbReference type="SMART" id="SM00490">
    <property type="entry name" value="HELICc"/>
    <property type="match status" value="1"/>
</dbReference>
<dbReference type="InterPro" id="IPR027417">
    <property type="entry name" value="P-loop_NTPase"/>
</dbReference>
<comment type="caution">
    <text evidence="9">The sequence shown here is derived from an EMBL/GenBank/DDBJ whole genome shotgun (WGS) entry which is preliminary data.</text>
</comment>
<dbReference type="Proteomes" id="UP000887013">
    <property type="component" value="Unassembled WGS sequence"/>
</dbReference>
<dbReference type="InterPro" id="IPR011011">
    <property type="entry name" value="Znf_FYVE_PHD"/>
</dbReference>
<evidence type="ECO:0000256" key="4">
    <source>
        <dbReference type="ARBA" id="ARBA00022833"/>
    </source>
</evidence>
<organism evidence="9 10">
    <name type="scientific">Nephila pilipes</name>
    <name type="common">Giant wood spider</name>
    <name type="synonym">Nephila maculata</name>
    <dbReference type="NCBI Taxonomy" id="299642"/>
    <lineage>
        <taxon>Eukaryota</taxon>
        <taxon>Metazoa</taxon>
        <taxon>Ecdysozoa</taxon>
        <taxon>Arthropoda</taxon>
        <taxon>Chelicerata</taxon>
        <taxon>Arachnida</taxon>
        <taxon>Araneae</taxon>
        <taxon>Araneomorphae</taxon>
        <taxon>Entelegynae</taxon>
        <taxon>Araneoidea</taxon>
        <taxon>Nephilidae</taxon>
        <taxon>Nephila</taxon>
    </lineage>
</organism>
<dbReference type="GO" id="GO:0005634">
    <property type="term" value="C:nucleus"/>
    <property type="evidence" value="ECO:0007669"/>
    <property type="project" value="TreeGrafter"/>
</dbReference>
<dbReference type="PROSITE" id="PS51192">
    <property type="entry name" value="HELICASE_ATP_BIND_1"/>
    <property type="match status" value="1"/>
</dbReference>